<dbReference type="Gene3D" id="2.40.70.10">
    <property type="entry name" value="Acid Proteases"/>
    <property type="match status" value="1"/>
</dbReference>
<accession>A0A849SYJ3</accession>
<reference evidence="1 2" key="1">
    <citation type="submission" date="2020-04" db="EMBL/GenBank/DDBJ databases">
        <title>Metagenomic profiling of ammonia- and methane-oxidizing microorganisms in a Dutch drinking water treatment plant.</title>
        <authorList>
            <person name="Poghosyan L."/>
            <person name="Leucker S."/>
        </authorList>
    </citation>
    <scope>NUCLEOTIDE SEQUENCE [LARGE SCALE GENOMIC DNA]</scope>
    <source>
        <strain evidence="1">S-RSF-IL-03</strain>
    </source>
</reference>
<evidence type="ECO:0000313" key="1">
    <source>
        <dbReference type="EMBL" id="NOT34159.1"/>
    </source>
</evidence>
<feature type="non-terminal residue" evidence="1">
    <location>
        <position position="1"/>
    </location>
</feature>
<dbReference type="AlphaFoldDB" id="A0A849SYJ3"/>
<name>A0A849SYJ3_UNCEI</name>
<dbReference type="Proteomes" id="UP000580839">
    <property type="component" value="Unassembled WGS sequence"/>
</dbReference>
<protein>
    <submittedName>
        <fullName evidence="1">Uncharacterized protein</fullName>
    </submittedName>
</protein>
<proteinExistence type="predicted"/>
<dbReference type="InterPro" id="IPR021109">
    <property type="entry name" value="Peptidase_aspartic_dom_sf"/>
</dbReference>
<organism evidence="1 2">
    <name type="scientific">Eiseniibacteriota bacterium</name>
    <dbReference type="NCBI Taxonomy" id="2212470"/>
    <lineage>
        <taxon>Bacteria</taxon>
        <taxon>Candidatus Eiseniibacteriota</taxon>
    </lineage>
</organism>
<comment type="caution">
    <text evidence="1">The sequence shown here is derived from an EMBL/GenBank/DDBJ whole genome shotgun (WGS) entry which is preliminary data.</text>
</comment>
<dbReference type="EMBL" id="JABFRW010000096">
    <property type="protein sequence ID" value="NOT34159.1"/>
    <property type="molecule type" value="Genomic_DNA"/>
</dbReference>
<gene>
    <name evidence="1" type="ORF">HOP12_08330</name>
</gene>
<dbReference type="Pfam" id="PF13650">
    <property type="entry name" value="Asp_protease_2"/>
    <property type="match status" value="1"/>
</dbReference>
<sequence>ALTGGLGECGRGDYRAAATLAEAAGEGGRIASLEHFAADPPLRLRPGADSCRVPFRELYPLAMVRAKLLREIMLFAVDTGAPCLLLDQSAARRLGVRLFEGRGQIAWLGTMHAVTYGVVPSFELGDFTLENVPVAVLPLRKYSAAVHGAKEPVAGVIGVELLRAFTPTLDYPEHELVLRRRTLVAAAAATPVSDGGTVENAVPLEIWSESELMVRGRVRDSRPLALWLHSGFPECGFGASAATLDELSLSAGGGISRAIRGAATVLRGNAWARVQIPSISIGRLREGPVSGWSGALDGALATRHGLGRDGFISHDLFRDWRVTIDWDASRVRFDPEK</sequence>
<evidence type="ECO:0000313" key="2">
    <source>
        <dbReference type="Proteomes" id="UP000580839"/>
    </source>
</evidence>